<dbReference type="PROSITE" id="PS51918">
    <property type="entry name" value="RADICAL_SAM"/>
    <property type="match status" value="1"/>
</dbReference>
<dbReference type="GO" id="GO:0046872">
    <property type="term" value="F:metal ion binding"/>
    <property type="evidence" value="ECO:0007669"/>
    <property type="project" value="UniProtKB-KW"/>
</dbReference>
<evidence type="ECO:0000256" key="3">
    <source>
        <dbReference type="ARBA" id="ARBA00022723"/>
    </source>
</evidence>
<dbReference type="PANTHER" id="PTHR11228">
    <property type="entry name" value="RADICAL SAM DOMAIN PROTEIN"/>
    <property type="match status" value="1"/>
</dbReference>
<dbReference type="EMBL" id="CABGGW010000048">
    <property type="protein sequence ID" value="VUS94181.1"/>
    <property type="molecule type" value="Genomic_DNA"/>
</dbReference>
<keyword evidence="3" id="KW-0479">Metal-binding</keyword>
<protein>
    <submittedName>
        <fullName evidence="7">Sporulation killing factor maturation protein SkfB</fullName>
    </submittedName>
</protein>
<organism evidence="7 8">
    <name type="scientific">Klebsiella huaxiensis</name>
    <dbReference type="NCBI Taxonomy" id="2153354"/>
    <lineage>
        <taxon>Bacteria</taxon>
        <taxon>Pseudomonadati</taxon>
        <taxon>Pseudomonadota</taxon>
        <taxon>Gammaproteobacteria</taxon>
        <taxon>Enterobacterales</taxon>
        <taxon>Enterobacteriaceae</taxon>
        <taxon>Klebsiella/Raoultella group</taxon>
        <taxon>Klebsiella</taxon>
    </lineage>
</organism>
<keyword evidence="5" id="KW-0411">Iron-sulfur</keyword>
<dbReference type="OrthoDB" id="9782387at2"/>
<dbReference type="RefSeq" id="WP_142514305.1">
    <property type="nucleotide sequence ID" value="NZ_CABGGW010000048.1"/>
</dbReference>
<dbReference type="GO" id="GO:0051536">
    <property type="term" value="F:iron-sulfur cluster binding"/>
    <property type="evidence" value="ECO:0007669"/>
    <property type="project" value="UniProtKB-KW"/>
</dbReference>
<dbReference type="SFLD" id="SFLDS00029">
    <property type="entry name" value="Radical_SAM"/>
    <property type="match status" value="1"/>
</dbReference>
<evidence type="ECO:0000313" key="7">
    <source>
        <dbReference type="EMBL" id="VUS94181.1"/>
    </source>
</evidence>
<dbReference type="InterPro" id="IPR050377">
    <property type="entry name" value="Radical_SAM_PqqE_MftC-like"/>
</dbReference>
<feature type="domain" description="Radical SAM core" evidence="6">
    <location>
        <begin position="92"/>
        <end position="258"/>
    </location>
</feature>
<dbReference type="InterPro" id="IPR007197">
    <property type="entry name" value="rSAM"/>
</dbReference>
<dbReference type="SFLD" id="SFLDG01067">
    <property type="entry name" value="SPASM/twitch_domain_containing"/>
    <property type="match status" value="1"/>
</dbReference>
<dbReference type="GO" id="GO:0003824">
    <property type="term" value="F:catalytic activity"/>
    <property type="evidence" value="ECO:0007669"/>
    <property type="project" value="InterPro"/>
</dbReference>
<evidence type="ECO:0000256" key="4">
    <source>
        <dbReference type="ARBA" id="ARBA00023004"/>
    </source>
</evidence>
<dbReference type="AlphaFoldDB" id="A0A564ML96"/>
<dbReference type="InterPro" id="IPR058240">
    <property type="entry name" value="rSAM_sf"/>
</dbReference>
<accession>A0A564ML96</accession>
<reference evidence="7 8" key="1">
    <citation type="submission" date="2019-07" db="EMBL/GenBank/DDBJ databases">
        <authorList>
            <person name="Brisse S."/>
            <person name="Rodrigues C."/>
            <person name="Thorpe H."/>
        </authorList>
    </citation>
    <scope>NUCLEOTIDE SEQUENCE [LARGE SCALE GENOMIC DNA]</scope>
    <source>
        <strain evidence="7">SB6422</strain>
    </source>
</reference>
<dbReference type="InterPro" id="IPR013785">
    <property type="entry name" value="Aldolase_TIM"/>
</dbReference>
<dbReference type="PANTHER" id="PTHR11228:SF7">
    <property type="entry name" value="PQQA PEPTIDE CYCLASE"/>
    <property type="match status" value="1"/>
</dbReference>
<name>A0A564ML96_9ENTR</name>
<dbReference type="Proteomes" id="UP000317374">
    <property type="component" value="Unassembled WGS sequence"/>
</dbReference>
<evidence type="ECO:0000256" key="5">
    <source>
        <dbReference type="ARBA" id="ARBA00023014"/>
    </source>
</evidence>
<dbReference type="SFLD" id="SFLDG01386">
    <property type="entry name" value="main_SPASM_domain-containing"/>
    <property type="match status" value="1"/>
</dbReference>
<comment type="cofactor">
    <cofactor evidence="1">
        <name>[4Fe-4S] cluster</name>
        <dbReference type="ChEBI" id="CHEBI:49883"/>
    </cofactor>
</comment>
<evidence type="ECO:0000313" key="8">
    <source>
        <dbReference type="Proteomes" id="UP000317374"/>
    </source>
</evidence>
<keyword evidence="2" id="KW-0949">S-adenosyl-L-methionine</keyword>
<evidence type="ECO:0000259" key="6">
    <source>
        <dbReference type="PROSITE" id="PS51918"/>
    </source>
</evidence>
<dbReference type="SUPFAM" id="SSF102114">
    <property type="entry name" value="Radical SAM enzymes"/>
    <property type="match status" value="1"/>
</dbReference>
<dbReference type="Gene3D" id="3.20.20.70">
    <property type="entry name" value="Aldolase class I"/>
    <property type="match status" value="1"/>
</dbReference>
<evidence type="ECO:0000256" key="1">
    <source>
        <dbReference type="ARBA" id="ARBA00001966"/>
    </source>
</evidence>
<dbReference type="Pfam" id="PF04055">
    <property type="entry name" value="Radical_SAM"/>
    <property type="match status" value="1"/>
</dbReference>
<keyword evidence="4" id="KW-0408">Iron</keyword>
<proteinExistence type="predicted"/>
<evidence type="ECO:0000256" key="2">
    <source>
        <dbReference type="ARBA" id="ARBA00022691"/>
    </source>
</evidence>
<gene>
    <name evidence="7" type="primary">skfB</name>
    <name evidence="7" type="ORF">SB6422_03070</name>
</gene>
<dbReference type="CDD" id="cd01335">
    <property type="entry name" value="Radical_SAM"/>
    <property type="match status" value="1"/>
</dbReference>
<sequence length="258" mass="29419">MRLSNSIRILKGAKRFALYNLEHSFVEPISLLQANILQVLASGKVAKYSSLGVSRNEFWSAIWSLKKLGAFRAGRPQKIDIEFNTQETSFKLSRLKQAWIEVTNSCNLSCAHCYSESSPKVDRSDELSFESWKIIIEKLARQGVDLITIIGGEPLVRQRLVKELIIYIKDNHPEIKVNIFSNLTLLPPNKEFISTLKKYNIRVGTSLYGIDESTHDAMTKRNGSWKKTTANIDELTRSGIDVFAGYYRQLNCTLEKNR</sequence>